<gene>
    <name evidence="3" type="ORF">CHUDEA8_1500</name>
    <name evidence="4" type="ORF">GY17_00000577</name>
</gene>
<dbReference type="Proteomes" id="UP000199752">
    <property type="component" value="Chromosome 8"/>
</dbReference>
<dbReference type="VEuPathDB" id="CryptoDB:Chro.80177"/>
<dbReference type="InterPro" id="IPR042201">
    <property type="entry name" value="FH2_Formin_sf"/>
</dbReference>
<feature type="compositionally biased region" description="Basic and acidic residues" evidence="1">
    <location>
        <begin position="89"/>
        <end position="99"/>
    </location>
</feature>
<evidence type="ECO:0000256" key="1">
    <source>
        <dbReference type="SAM" id="MobiDB-lite"/>
    </source>
</evidence>
<dbReference type="Proteomes" id="UP001429100">
    <property type="component" value="Unassembled WGS sequence"/>
</dbReference>
<protein>
    <submittedName>
        <fullName evidence="4">FH2 domain containing protein</fullName>
    </submittedName>
</protein>
<feature type="compositionally biased region" description="Pro residues" evidence="1">
    <location>
        <begin position="173"/>
        <end position="184"/>
    </location>
</feature>
<keyword evidence="5" id="KW-1185">Reference proteome</keyword>
<feature type="compositionally biased region" description="Low complexity" evidence="1">
    <location>
        <begin position="796"/>
        <end position="811"/>
    </location>
</feature>
<feature type="compositionally biased region" description="Polar residues" evidence="1">
    <location>
        <begin position="817"/>
        <end position="833"/>
    </location>
</feature>
<dbReference type="VEuPathDB" id="CryptoDB:ChTU502y2012_388g0145"/>
<feature type="compositionally biased region" description="Basic and acidic residues" evidence="1">
    <location>
        <begin position="570"/>
        <end position="597"/>
    </location>
</feature>
<dbReference type="SMART" id="SM00498">
    <property type="entry name" value="FH2"/>
    <property type="match status" value="1"/>
</dbReference>
<dbReference type="VEuPathDB" id="CryptoDB:GY17_00000577"/>
<feature type="domain" description="FH2" evidence="2">
    <location>
        <begin position="217"/>
        <end position="724"/>
    </location>
</feature>
<dbReference type="VEuPathDB" id="CryptoDB:CHUDEA8_1500"/>
<reference evidence="4 5" key="3">
    <citation type="submission" date="2017-10" db="EMBL/GenBank/DDBJ databases">
        <title>Consistent, comparative and evidence-based genome annotation and re-annotation for the closely-related species, Cryptosporidium parvum, C. hominis and C. tyzzeri.</title>
        <authorList>
            <person name="Baptista R.P."/>
            <person name="Li Y."/>
            <person name="Sateriale A."/>
            <person name="Striepen B."/>
            <person name="Kissinger J.C."/>
        </authorList>
    </citation>
    <scope>NUCLEOTIDE SEQUENCE [LARGE SCALE GENOMIC DNA]</scope>
    <source>
        <strain evidence="4">30976</strain>
    </source>
</reference>
<organism evidence="3">
    <name type="scientific">Cryptosporidium hominis</name>
    <dbReference type="NCBI Taxonomy" id="237895"/>
    <lineage>
        <taxon>Eukaryota</taxon>
        <taxon>Sar</taxon>
        <taxon>Alveolata</taxon>
        <taxon>Apicomplexa</taxon>
        <taxon>Conoidasida</taxon>
        <taxon>Coccidia</taxon>
        <taxon>Eucoccidiorida</taxon>
        <taxon>Eimeriorina</taxon>
        <taxon>Cryptosporidiidae</taxon>
        <taxon>Cryptosporidium</taxon>
    </lineage>
</organism>
<feature type="compositionally biased region" description="Polar residues" evidence="1">
    <location>
        <begin position="100"/>
        <end position="109"/>
    </location>
</feature>
<dbReference type="SUPFAM" id="SSF101447">
    <property type="entry name" value="Formin homology 2 domain (FH2 domain)"/>
    <property type="match status" value="1"/>
</dbReference>
<name>A0A0S4TJX4_CRYHO</name>
<evidence type="ECO:0000313" key="3">
    <source>
        <dbReference type="EMBL" id="CUV07696.1"/>
    </source>
</evidence>
<feature type="region of interest" description="Disordered" evidence="1">
    <location>
        <begin position="796"/>
        <end position="848"/>
    </location>
</feature>
<evidence type="ECO:0000313" key="4">
    <source>
        <dbReference type="EMBL" id="PPS98264.1"/>
    </source>
</evidence>
<reference evidence="3" key="2">
    <citation type="submission" date="2015-08" db="EMBL/GenBank/DDBJ databases">
        <authorList>
            <person name="Babu N.S."/>
            <person name="Beckwith C.J."/>
            <person name="Beseler K.G."/>
            <person name="Brison A."/>
            <person name="Carone J.V."/>
            <person name="Caskin T.P."/>
            <person name="Diamond M."/>
            <person name="Durham M.E."/>
            <person name="Foxe J.M."/>
            <person name="Go M."/>
            <person name="Henderson B.A."/>
            <person name="Jones I.B."/>
            <person name="McGettigan J.A."/>
            <person name="Micheletti S.J."/>
            <person name="Nasrallah M.E."/>
            <person name="Ortiz D."/>
            <person name="Piller C.R."/>
            <person name="Privatt S.R."/>
            <person name="Schneider S.L."/>
            <person name="Sharp S."/>
            <person name="Smith T.C."/>
            <person name="Stanton J.D."/>
            <person name="Ullery H.E."/>
            <person name="Wilson R.J."/>
            <person name="Serrano M.G."/>
            <person name="Buck G."/>
            <person name="Lee V."/>
            <person name="Wang Y."/>
            <person name="Carvalho R."/>
            <person name="Voegtly L."/>
            <person name="Shi R."/>
            <person name="Duckworth R."/>
            <person name="Johnson A."/>
            <person name="Loviza R."/>
            <person name="Walstead R."/>
            <person name="Shah Z."/>
            <person name="Kiflezghi M."/>
            <person name="Wade K."/>
            <person name="Ball S.L."/>
            <person name="Bradley K.W."/>
            <person name="Asai D.J."/>
            <person name="Bowman C.A."/>
            <person name="Russell D.A."/>
            <person name="Pope W.H."/>
            <person name="Jacobs-Sera D."/>
            <person name="Hendrix R.W."/>
            <person name="Hatfull G.F."/>
        </authorList>
    </citation>
    <scope>NUCLEOTIDE SEQUENCE [LARGE SCALE GENOMIC DNA]</scope>
</reference>
<feature type="region of interest" description="Disordered" evidence="1">
    <location>
        <begin position="68"/>
        <end position="209"/>
    </location>
</feature>
<dbReference type="PANTHER" id="PTHR45725">
    <property type="entry name" value="FORMIN HOMOLOGY 2 FAMILY MEMBER"/>
    <property type="match status" value="1"/>
</dbReference>
<dbReference type="EMBL" id="JTAI01000002">
    <property type="protein sequence ID" value="PPS98264.1"/>
    <property type="molecule type" value="Genomic_DNA"/>
</dbReference>
<dbReference type="EMBL" id="LN877954">
    <property type="protein sequence ID" value="CUV07696.1"/>
    <property type="molecule type" value="Genomic_DNA"/>
</dbReference>
<dbReference type="PANTHER" id="PTHR45725:SF1">
    <property type="entry name" value="DISHEVELLED ASSOCIATED ACTIVATOR OF MORPHOGENESIS, ISOFORM D"/>
    <property type="match status" value="1"/>
</dbReference>
<dbReference type="InterPro" id="IPR051425">
    <property type="entry name" value="Formin_Homology"/>
</dbReference>
<dbReference type="InterPro" id="IPR015425">
    <property type="entry name" value="FH2_Formin"/>
</dbReference>
<feature type="compositionally biased region" description="Low complexity" evidence="1">
    <location>
        <begin position="142"/>
        <end position="153"/>
    </location>
</feature>
<evidence type="ECO:0000313" key="5">
    <source>
        <dbReference type="Proteomes" id="UP001429100"/>
    </source>
</evidence>
<accession>A0A0S4TJX4</accession>
<sequence length="968" mass="107765">METDSESKKSPGKSIRDVDEEVLSILLKIVDLNPNSEEVLETIKISGFELDKVRDLLTKQHPELCKRSQINSGEIVSSKEETNQIEPTVKNDDKKDQLDKTNTVSTNNSESEKVVEKKDNMETIPEKPIVKGKPPGPPPPLKSKSALSLKSSGNIGTESAAASKVPGSSGKRAPPPKAPPPLKPPPKRGATSQGFGGPPGASDPEISGGLKLAEMDFGPSPPLGFEPKRLHWSVIPPNKIVGTIWEDIHIKMKENSQDAKDCNENDPNELKFDMDSILEQFFEDKSALMQKITMDCNNNASATSGGSKKFRMVLDSKRSQNIEIALKALQLFDSSNELDLSPIKDMLGYTRQSLIGGIDAFLKGVSKERLKILLDLYPTPDEIQLLNSIKDEGEKSALPLRSSEFFMINILGLNRFKIRAQCVLAMKAFEEEYQSCLERLIKLEDAAVHIRSSLEKGGVLRQILKLILKIGNFLNHGTSRGKSCGFRFHSIELLKNIKSNNSKSNLLKYISKVVYEHSEEMRQKVEVISQSCSEAAPIDIADVYRDMEELGRSVNLIQDELNSFSTTKSDVSKEDKESKSQELCSGKDENSDSRDNIKNELKIENSLEISVFGVKKEVEKTTEELYLEIVDTFVKNSSKKLEITKKQLNEIIVKLNELQYYAGETQTLGNNNASKQGASITTSSGEIIKRCDMFFRLVKYEFNEFQAIEKKKKERDLRKLMGVRGTKSSESLPAIKTSDHNYSLLKSSTSLTEKQSQAISEFSPIHEIENFSPSNNISENSNQLLLEISNITLTSNSSTFSSSDSSFFQDQGRTKSKSGQATPTGNLDQTPLNKNRKESDVMNSSPFNLNSGYDPISSSIIRYPNYFNNQGFCEHNFAEICDNSNSIYDLRIIHSDPQLCPSSSSSVCLQDQNIQNIGQHKSVVNNHQPIHLKSFFDTNSSTVNIAAKVYNSQVNQSSSRSRNPKCDN</sequence>
<dbReference type="PROSITE" id="PS51444">
    <property type="entry name" value="FH2"/>
    <property type="match status" value="1"/>
</dbReference>
<dbReference type="Gene3D" id="1.20.58.2220">
    <property type="entry name" value="Formin, FH2 domain"/>
    <property type="match status" value="1"/>
</dbReference>
<reference evidence="4 5" key="1">
    <citation type="submission" date="2014-11" db="EMBL/GenBank/DDBJ databases">
        <title>Comparative genomic analysis of Cryptosporidium hominis reveals occurrence of genetic recombination in virulent subtypes.</title>
        <authorList>
            <person name="Guo Y."/>
            <person name="Tang K."/>
            <person name="Frace M."/>
            <person name="Li N."/>
            <person name="Roellig D.M."/>
            <person name="Sammons S."/>
            <person name="Knipe K."/>
            <person name="Rowe L."/>
            <person name="Feng Y."/>
            <person name="Xiao L."/>
        </authorList>
    </citation>
    <scope>NUCLEOTIDE SEQUENCE [LARGE SCALE GENOMIC DNA]</scope>
    <source>
        <strain evidence="4">30976</strain>
    </source>
</reference>
<feature type="region of interest" description="Disordered" evidence="1">
    <location>
        <begin position="567"/>
        <end position="597"/>
    </location>
</feature>
<dbReference type="AlphaFoldDB" id="A0A0S4TJX4"/>
<feature type="compositionally biased region" description="Basic and acidic residues" evidence="1">
    <location>
        <begin position="110"/>
        <end position="129"/>
    </location>
</feature>
<proteinExistence type="predicted"/>
<dbReference type="Pfam" id="PF02181">
    <property type="entry name" value="FH2"/>
    <property type="match status" value="1"/>
</dbReference>
<evidence type="ECO:0000259" key="2">
    <source>
        <dbReference type="PROSITE" id="PS51444"/>
    </source>
</evidence>